<feature type="region of interest" description="Disordered" evidence="1">
    <location>
        <begin position="1"/>
        <end position="96"/>
    </location>
</feature>
<name>A0ABU6VXU7_9FABA</name>
<protein>
    <submittedName>
        <fullName evidence="2">Uncharacterized protein</fullName>
    </submittedName>
</protein>
<dbReference type="Proteomes" id="UP001341840">
    <property type="component" value="Unassembled WGS sequence"/>
</dbReference>
<comment type="caution">
    <text evidence="2">The sequence shown here is derived from an EMBL/GenBank/DDBJ whole genome shotgun (WGS) entry which is preliminary data.</text>
</comment>
<gene>
    <name evidence="2" type="ORF">PIB30_102870</name>
</gene>
<reference evidence="2 3" key="1">
    <citation type="journal article" date="2023" name="Plants (Basel)">
        <title>Bridging the Gap: Combining Genomics and Transcriptomics Approaches to Understand Stylosanthes scabra, an Orphan Legume from the Brazilian Caatinga.</title>
        <authorList>
            <person name="Ferreira-Neto J.R.C."/>
            <person name="da Silva M.D."/>
            <person name="Binneck E."/>
            <person name="de Melo N.F."/>
            <person name="da Silva R.H."/>
            <person name="de Melo A.L.T.M."/>
            <person name="Pandolfi V."/>
            <person name="Bustamante F.O."/>
            <person name="Brasileiro-Vidal A.C."/>
            <person name="Benko-Iseppon A.M."/>
        </authorList>
    </citation>
    <scope>NUCLEOTIDE SEQUENCE [LARGE SCALE GENOMIC DNA]</scope>
    <source>
        <tissue evidence="2">Leaves</tissue>
    </source>
</reference>
<accession>A0ABU6VXU7</accession>
<organism evidence="2 3">
    <name type="scientific">Stylosanthes scabra</name>
    <dbReference type="NCBI Taxonomy" id="79078"/>
    <lineage>
        <taxon>Eukaryota</taxon>
        <taxon>Viridiplantae</taxon>
        <taxon>Streptophyta</taxon>
        <taxon>Embryophyta</taxon>
        <taxon>Tracheophyta</taxon>
        <taxon>Spermatophyta</taxon>
        <taxon>Magnoliopsida</taxon>
        <taxon>eudicotyledons</taxon>
        <taxon>Gunneridae</taxon>
        <taxon>Pentapetalae</taxon>
        <taxon>rosids</taxon>
        <taxon>fabids</taxon>
        <taxon>Fabales</taxon>
        <taxon>Fabaceae</taxon>
        <taxon>Papilionoideae</taxon>
        <taxon>50 kb inversion clade</taxon>
        <taxon>dalbergioids sensu lato</taxon>
        <taxon>Dalbergieae</taxon>
        <taxon>Pterocarpus clade</taxon>
        <taxon>Stylosanthes</taxon>
    </lineage>
</organism>
<feature type="compositionally biased region" description="Gly residues" evidence="1">
    <location>
        <begin position="23"/>
        <end position="45"/>
    </location>
</feature>
<sequence length="96" mass="10070">YTEARRRHVLRDGNKGAAHGFGQNSGPGPDLGKGLGGHSNGGTAGDGERAATGENVNGPSVDLNAIEEDSDYERPYMYESEAFKSPVSSEDEGRTS</sequence>
<evidence type="ECO:0000313" key="3">
    <source>
        <dbReference type="Proteomes" id="UP001341840"/>
    </source>
</evidence>
<keyword evidence="3" id="KW-1185">Reference proteome</keyword>
<feature type="non-terminal residue" evidence="2">
    <location>
        <position position="1"/>
    </location>
</feature>
<evidence type="ECO:0000313" key="2">
    <source>
        <dbReference type="EMBL" id="MED6177936.1"/>
    </source>
</evidence>
<dbReference type="EMBL" id="JASCZI010154276">
    <property type="protein sequence ID" value="MED6177936.1"/>
    <property type="molecule type" value="Genomic_DNA"/>
</dbReference>
<evidence type="ECO:0000256" key="1">
    <source>
        <dbReference type="SAM" id="MobiDB-lite"/>
    </source>
</evidence>
<proteinExistence type="predicted"/>